<comment type="caution">
    <text evidence="18">The sequence shown here is derived from an EMBL/GenBank/DDBJ whole genome shotgun (WGS) entry which is preliminary data.</text>
</comment>
<dbReference type="PROSITE" id="PS00080">
    <property type="entry name" value="MULTICOPPER_OXIDASE2"/>
    <property type="match status" value="2"/>
</dbReference>
<feature type="domain" description="Plastocyanin-like" evidence="15">
    <location>
        <begin position="579"/>
        <end position="731"/>
    </location>
</feature>
<dbReference type="InterPro" id="IPR033138">
    <property type="entry name" value="Cu_oxidase_CS"/>
</dbReference>
<dbReference type="GO" id="GO:0005507">
    <property type="term" value="F:copper ion binding"/>
    <property type="evidence" value="ECO:0007669"/>
    <property type="project" value="InterPro"/>
</dbReference>
<evidence type="ECO:0000259" key="17">
    <source>
        <dbReference type="Pfam" id="PF07732"/>
    </source>
</evidence>
<dbReference type="InterPro" id="IPR045087">
    <property type="entry name" value="Cu-oxidase_fam"/>
</dbReference>
<dbReference type="Pfam" id="PF07732">
    <property type="entry name" value="Cu-oxidase_3"/>
    <property type="match status" value="2"/>
</dbReference>
<evidence type="ECO:0000256" key="11">
    <source>
        <dbReference type="ARBA" id="ARBA00023008"/>
    </source>
</evidence>
<evidence type="ECO:0000256" key="9">
    <source>
        <dbReference type="ARBA" id="ARBA00022737"/>
    </source>
</evidence>
<feature type="domain" description="Plastocyanin-like" evidence="16">
    <location>
        <begin position="829"/>
        <end position="952"/>
    </location>
</feature>
<dbReference type="CDD" id="cd13897">
    <property type="entry name" value="CuRO_3_LCC_plant"/>
    <property type="match status" value="1"/>
</dbReference>
<feature type="compositionally biased region" description="Pro residues" evidence="14">
    <location>
        <begin position="1003"/>
        <end position="1013"/>
    </location>
</feature>
<evidence type="ECO:0000256" key="1">
    <source>
        <dbReference type="ARBA" id="ARBA00000349"/>
    </source>
</evidence>
<keyword evidence="12 13" id="KW-0439">Lignin degradation</keyword>
<dbReference type="SUPFAM" id="SSF49503">
    <property type="entry name" value="Cupredoxins"/>
    <property type="match status" value="6"/>
</dbReference>
<dbReference type="InterPro" id="IPR011706">
    <property type="entry name" value="Cu-oxidase_C"/>
</dbReference>
<feature type="compositionally biased region" description="Basic and acidic residues" evidence="14">
    <location>
        <begin position="1014"/>
        <end position="1030"/>
    </location>
</feature>
<comment type="catalytic activity">
    <reaction evidence="1 13">
        <text>4 hydroquinone + O2 = 4 benzosemiquinone + 2 H2O</text>
        <dbReference type="Rhea" id="RHEA:11276"/>
        <dbReference type="ChEBI" id="CHEBI:15377"/>
        <dbReference type="ChEBI" id="CHEBI:15379"/>
        <dbReference type="ChEBI" id="CHEBI:17594"/>
        <dbReference type="ChEBI" id="CHEBI:17977"/>
        <dbReference type="EC" id="1.10.3.2"/>
    </reaction>
</comment>
<feature type="domain" description="Plastocyanin-like" evidence="15">
    <location>
        <begin position="61"/>
        <end position="209"/>
    </location>
</feature>
<evidence type="ECO:0000259" key="16">
    <source>
        <dbReference type="Pfam" id="PF07731"/>
    </source>
</evidence>
<evidence type="ECO:0000256" key="2">
    <source>
        <dbReference type="ARBA" id="ARBA00002075"/>
    </source>
</evidence>
<dbReference type="CDD" id="cd13849">
    <property type="entry name" value="CuRO_1_LCC_plant"/>
    <property type="match status" value="1"/>
</dbReference>
<dbReference type="PROSITE" id="PS00079">
    <property type="entry name" value="MULTICOPPER_OXIDASE1"/>
    <property type="match status" value="2"/>
</dbReference>
<gene>
    <name evidence="18" type="primary">LAC7</name>
    <name evidence="18" type="ORF">Zm00014a_039021</name>
</gene>
<dbReference type="InterPro" id="IPR002355">
    <property type="entry name" value="Cu_oxidase_Cu_BS"/>
</dbReference>
<keyword evidence="8 13" id="KW-0479">Metal-binding</keyword>
<dbReference type="NCBIfam" id="TIGR03389">
    <property type="entry name" value="laccase"/>
    <property type="match status" value="1"/>
</dbReference>
<keyword evidence="6 13" id="KW-0052">Apoplast</keyword>
<evidence type="ECO:0000256" key="7">
    <source>
        <dbReference type="ARBA" id="ARBA00022525"/>
    </source>
</evidence>
<reference evidence="18 19" key="1">
    <citation type="journal article" date="2018" name="Nat. Genet.">
        <title>Extensive intraspecific gene order and gene structural variations between Mo17 and other maize genomes.</title>
        <authorList>
            <person name="Sun S."/>
            <person name="Zhou Y."/>
            <person name="Chen J."/>
            <person name="Shi J."/>
            <person name="Zhao H."/>
            <person name="Zhao H."/>
            <person name="Song W."/>
            <person name="Zhang M."/>
            <person name="Cui Y."/>
            <person name="Dong X."/>
            <person name="Liu H."/>
            <person name="Ma X."/>
            <person name="Jiao Y."/>
            <person name="Wang B."/>
            <person name="Wei X."/>
            <person name="Stein J.C."/>
            <person name="Glaubitz J.C."/>
            <person name="Lu F."/>
            <person name="Yu G."/>
            <person name="Liang C."/>
            <person name="Fengler K."/>
            <person name="Li B."/>
            <person name="Rafalski A."/>
            <person name="Schnable P.S."/>
            <person name="Ware D.H."/>
            <person name="Buckler E.S."/>
            <person name="Lai J."/>
        </authorList>
    </citation>
    <scope>NUCLEOTIDE SEQUENCE [LARGE SCALE GENOMIC DNA]</scope>
    <source>
        <strain evidence="19">cv. Missouri 17</strain>
        <tissue evidence="18">Seedling</tissue>
    </source>
</reference>
<comment type="function">
    <text evidence="2 13">Lignin degradation and detoxification of lignin-derived products.</text>
</comment>
<keyword evidence="9 13" id="KW-0677">Repeat</keyword>
<dbReference type="InterPro" id="IPR008972">
    <property type="entry name" value="Cupredoxin"/>
</dbReference>
<protein>
    <recommendedName>
        <fullName evidence="5 13">Laccase</fullName>
        <ecNumber evidence="5 13">1.10.3.2</ecNumber>
    </recommendedName>
    <alternativeName>
        <fullName evidence="13">Benzenediol:oxygen oxidoreductase</fullName>
    </alternativeName>
    <alternativeName>
        <fullName evidence="13">Diphenol oxidase</fullName>
    </alternativeName>
    <alternativeName>
        <fullName evidence="13">Urishiol oxidase</fullName>
    </alternativeName>
</protein>
<evidence type="ECO:0000313" key="19">
    <source>
        <dbReference type="Proteomes" id="UP000251960"/>
    </source>
</evidence>
<comment type="cofactor">
    <cofactor evidence="13">
        <name>Cu cation</name>
        <dbReference type="ChEBI" id="CHEBI:23378"/>
    </cofactor>
    <text evidence="13">Binds 4 Cu cations per monomer.</text>
</comment>
<dbReference type="GO" id="GO:0048046">
    <property type="term" value="C:apoplast"/>
    <property type="evidence" value="ECO:0007669"/>
    <property type="project" value="UniProtKB-SubCell"/>
</dbReference>
<dbReference type="Pfam" id="PF07731">
    <property type="entry name" value="Cu-oxidase_2"/>
    <property type="match status" value="1"/>
</dbReference>
<evidence type="ECO:0000259" key="15">
    <source>
        <dbReference type="Pfam" id="PF00394"/>
    </source>
</evidence>
<dbReference type="InterPro" id="IPR034285">
    <property type="entry name" value="CuRO_2_LCC"/>
</dbReference>
<dbReference type="InterPro" id="IPR034289">
    <property type="entry name" value="CuRO_3_LCC"/>
</dbReference>
<dbReference type="InterPro" id="IPR017761">
    <property type="entry name" value="Laccase"/>
</dbReference>
<dbReference type="InterPro" id="IPR001117">
    <property type="entry name" value="Cu-oxidase_2nd"/>
</dbReference>
<evidence type="ECO:0000256" key="13">
    <source>
        <dbReference type="RuleBase" id="RU361119"/>
    </source>
</evidence>
<evidence type="ECO:0000313" key="18">
    <source>
        <dbReference type="EMBL" id="PWZ31531.1"/>
    </source>
</evidence>
<evidence type="ECO:0000256" key="4">
    <source>
        <dbReference type="ARBA" id="ARBA00010609"/>
    </source>
</evidence>
<keyword evidence="7 13" id="KW-0964">Secreted</keyword>
<evidence type="ECO:0000256" key="6">
    <source>
        <dbReference type="ARBA" id="ARBA00022523"/>
    </source>
</evidence>
<dbReference type="CDD" id="cd13875">
    <property type="entry name" value="CuRO_2_LCC_plant"/>
    <property type="match status" value="2"/>
</dbReference>
<dbReference type="AlphaFoldDB" id="A0A3L6FGT9"/>
<evidence type="ECO:0000256" key="5">
    <source>
        <dbReference type="ARBA" id="ARBA00012297"/>
    </source>
</evidence>
<sequence length="1063" mass="113389">MVTQCPICPGHRYTYRFRITGQEGTLWWHAHSSLLRATVYGALIIRPSSGSAYPFPAPDEEKTVLLGEWWNAETVPLTNPVADAYTINGRPGDSYSCETTAKRIEKFEVRHDSTYMLRIINAALNTAFFLKVAGHTFTVVAADASYTTQYETDVIVIAPGQTVDALMVANASPGPGRYYMAISSYQSAAPLRPGSYNANITTAVVEYVGAAASGGQQAPALPEMPEVNDTATANRFYTGMTALVRPGRRTVPLAVDTRMFVTIGLGFVSCDQDQAPCPVVASMNNQSFKLPDADTMSMLDARYRDTPDGVYTRDFPDQPPVAFDYTNQTERLLLGGVAAALLFPGPQSTKVRTLAYNATVEVVLQNTALVGRESHPMHLHGFNFFVVAQGFGNYDTAAKQHFNLVNPQERNTIAVPTGGWAVIRFVADNPGMWFMHCHIDAHLSIGLAMVFEVGSMQISQLCSSTSIIAVNGQLPGPSIEVNEGDDVVVKVVNNSPYNVTIHWHGVLQLMTPWADGPSMVTQCPIQPSSSYTYRFSVPGQEGTLWWHAHSSFLRATVYGAFIIRPRRGNAYPFPAPDKEVPIVLGEWWNRNVVDVESDAILAGQLPAQSDAFTVNGKTGLLYQCANETFTAVVEPSTRVLLRVVNAGLNSHLFFKLAGHNFTVVAVDAGYTSNLNTDTLVLAPGQTVDALVTTAAAPGSYYMAVLAHDTMSPLAFAASDTTTATAILQYNGTSSTNPPAMPAMPSSSDSGTANAFYFGLRGLGAPAVPAPVDVSMTIELGLGQLPCDPSQTRCNGTAAAAAMNGVSFRLPSPETSLLGAHVDGVAGVFTADFPDGPPPSGTAMSVGTKLKKLSYNSVVEIVLQNPAAVPTENHPIHLHGFNFFVLAQGMGTFAPGSVAYNLVDPVARNTIAVPGGGWAVIRFVANNPGMWFFHCHLDPHVPMGLGMVFQVDSGTTPGSTLPTPPGDWVGVCDAQHYAAAAAVAAAPVPVPAPAPVPAPILAPAPAESPLPPPRAVDHKPSPNLPQRREHTGTSNSAAGRRAKGHLACFLCSVLLFFLLRQHKA</sequence>
<proteinExistence type="inferred from homology"/>
<feature type="region of interest" description="Disordered" evidence="14">
    <location>
        <begin position="1003"/>
        <end position="1037"/>
    </location>
</feature>
<dbReference type="ExpressionAtlas" id="A0A3L6FGT9">
    <property type="expression patterns" value="baseline and differential"/>
</dbReference>
<evidence type="ECO:0000256" key="3">
    <source>
        <dbReference type="ARBA" id="ARBA00004271"/>
    </source>
</evidence>
<comment type="similarity">
    <text evidence="4 13">Belongs to the multicopper oxidase family.</text>
</comment>
<evidence type="ECO:0000256" key="8">
    <source>
        <dbReference type="ARBA" id="ARBA00022723"/>
    </source>
</evidence>
<evidence type="ECO:0000256" key="10">
    <source>
        <dbReference type="ARBA" id="ARBA00023002"/>
    </source>
</evidence>
<dbReference type="InterPro" id="IPR034288">
    <property type="entry name" value="CuRO_1_LCC"/>
</dbReference>
<keyword evidence="11 13" id="KW-0186">Copper</keyword>
<dbReference type="PANTHER" id="PTHR11709:SF109">
    <property type="entry name" value="LACCASE-7"/>
    <property type="match status" value="1"/>
</dbReference>
<dbReference type="Gene3D" id="2.60.40.420">
    <property type="entry name" value="Cupredoxins - blue copper proteins"/>
    <property type="match status" value="6"/>
</dbReference>
<dbReference type="GO" id="GO:0046274">
    <property type="term" value="P:lignin catabolic process"/>
    <property type="evidence" value="ECO:0007669"/>
    <property type="project" value="UniProtKB-KW"/>
</dbReference>
<feature type="domain" description="Plastocyanin-like" evidence="17">
    <location>
        <begin position="2"/>
        <end position="48"/>
    </location>
</feature>
<evidence type="ECO:0000256" key="12">
    <source>
        <dbReference type="ARBA" id="ARBA00023185"/>
    </source>
</evidence>
<dbReference type="GO" id="GO:0052716">
    <property type="term" value="F:hydroquinone:oxygen oxidoreductase activity"/>
    <property type="evidence" value="ECO:0007669"/>
    <property type="project" value="UniProtKB-EC"/>
</dbReference>
<dbReference type="Proteomes" id="UP000251960">
    <property type="component" value="Chromosome 3"/>
</dbReference>
<name>A0A3L6FGT9_MAIZE</name>
<dbReference type="Pfam" id="PF00394">
    <property type="entry name" value="Cu-oxidase"/>
    <property type="match status" value="2"/>
</dbReference>
<dbReference type="EMBL" id="NCVQ01000004">
    <property type="protein sequence ID" value="PWZ31531.1"/>
    <property type="molecule type" value="Genomic_DNA"/>
</dbReference>
<dbReference type="EC" id="1.10.3.2" evidence="5 13"/>
<dbReference type="InterPro" id="IPR011707">
    <property type="entry name" value="Cu-oxidase-like_N"/>
</dbReference>
<evidence type="ECO:0000256" key="14">
    <source>
        <dbReference type="SAM" id="MobiDB-lite"/>
    </source>
</evidence>
<keyword evidence="10 13" id="KW-0560">Oxidoreductase</keyword>
<organism evidence="18 19">
    <name type="scientific">Zea mays</name>
    <name type="common">Maize</name>
    <dbReference type="NCBI Taxonomy" id="4577"/>
    <lineage>
        <taxon>Eukaryota</taxon>
        <taxon>Viridiplantae</taxon>
        <taxon>Streptophyta</taxon>
        <taxon>Embryophyta</taxon>
        <taxon>Tracheophyta</taxon>
        <taxon>Spermatophyta</taxon>
        <taxon>Magnoliopsida</taxon>
        <taxon>Liliopsida</taxon>
        <taxon>Poales</taxon>
        <taxon>Poaceae</taxon>
        <taxon>PACMAD clade</taxon>
        <taxon>Panicoideae</taxon>
        <taxon>Andropogonodae</taxon>
        <taxon>Andropogoneae</taxon>
        <taxon>Tripsacinae</taxon>
        <taxon>Zea</taxon>
    </lineage>
</organism>
<feature type="domain" description="Plastocyanin-like" evidence="17">
    <location>
        <begin position="453"/>
        <end position="567"/>
    </location>
</feature>
<dbReference type="PANTHER" id="PTHR11709">
    <property type="entry name" value="MULTI-COPPER OXIDASE"/>
    <property type="match status" value="1"/>
</dbReference>
<comment type="subcellular location">
    <subcellularLocation>
        <location evidence="3 13">Secreted</location>
        <location evidence="3 13">Extracellular space</location>
        <location evidence="3 13">Apoplast</location>
    </subcellularLocation>
</comment>
<accession>A0A3L6FGT9</accession>